<keyword evidence="1" id="KW-0808">Transferase</keyword>
<accession>W4V966</accession>
<dbReference type="Pfam" id="PF07722">
    <property type="entry name" value="Peptidase_C26"/>
    <property type="match status" value="1"/>
</dbReference>
<organism evidence="1 2">
    <name type="scientific">Acetivibrio straminisolvens JCM 21531</name>
    <dbReference type="NCBI Taxonomy" id="1294263"/>
    <lineage>
        <taxon>Bacteria</taxon>
        <taxon>Bacillati</taxon>
        <taxon>Bacillota</taxon>
        <taxon>Clostridia</taxon>
        <taxon>Eubacteriales</taxon>
        <taxon>Oscillospiraceae</taxon>
        <taxon>Acetivibrio</taxon>
    </lineage>
</organism>
<dbReference type="GO" id="GO:0016740">
    <property type="term" value="F:transferase activity"/>
    <property type="evidence" value="ECO:0007669"/>
    <property type="project" value="UniProtKB-KW"/>
</dbReference>
<dbReference type="GO" id="GO:0005829">
    <property type="term" value="C:cytosol"/>
    <property type="evidence" value="ECO:0007669"/>
    <property type="project" value="TreeGrafter"/>
</dbReference>
<keyword evidence="1" id="KW-0315">Glutamine amidotransferase</keyword>
<comment type="caution">
    <text evidence="1">The sequence shown here is derived from an EMBL/GenBank/DDBJ whole genome shotgun (WGS) entry which is preliminary data.</text>
</comment>
<dbReference type="AlphaFoldDB" id="W4V966"/>
<evidence type="ECO:0000313" key="2">
    <source>
        <dbReference type="Proteomes" id="UP000019109"/>
    </source>
</evidence>
<proteinExistence type="predicted"/>
<dbReference type="PANTHER" id="PTHR43235">
    <property type="entry name" value="GLUTAMINE AMIDOTRANSFERASE PB2B2.05-RELATED"/>
    <property type="match status" value="1"/>
</dbReference>
<protein>
    <submittedName>
        <fullName evidence="1">Glutamine amidotransferase</fullName>
    </submittedName>
</protein>
<dbReference type="PROSITE" id="PS51273">
    <property type="entry name" value="GATASE_TYPE_1"/>
    <property type="match status" value="1"/>
</dbReference>
<dbReference type="InterPro" id="IPR029062">
    <property type="entry name" value="Class_I_gatase-like"/>
</dbReference>
<keyword evidence="2" id="KW-1185">Reference proteome</keyword>
<dbReference type="GO" id="GO:0006598">
    <property type="term" value="P:polyamine catabolic process"/>
    <property type="evidence" value="ECO:0007669"/>
    <property type="project" value="TreeGrafter"/>
</dbReference>
<sequence length="148" mass="16769">MELFIAKKAVAKDKPIFGICRGIQVLNVAIGGTLYQDIYSQNTDKELIKHSQTAPKWYPTHKVKLEEGSIVKRAHGAEIIAVNSFHHQAIREPAPEFIVTGRSEDGIIEAIEHRNCKFAVGVQWHPEHMWNKDSSFLNLFKSFVKSCL</sequence>
<dbReference type="CDD" id="cd01745">
    <property type="entry name" value="GATase1_2"/>
    <property type="match status" value="1"/>
</dbReference>
<gene>
    <name evidence="1" type="ORF">JCM21531_3309</name>
</gene>
<name>W4V966_9FIRM</name>
<dbReference type="STRING" id="1294263.JCM21531_3309"/>
<dbReference type="RefSeq" id="WP_279379050.1">
    <property type="nucleotide sequence ID" value="NZ_BAVR01000045.1"/>
</dbReference>
<dbReference type="InterPro" id="IPR044668">
    <property type="entry name" value="PuuD-like"/>
</dbReference>
<reference evidence="1" key="1">
    <citation type="journal article" date="2014" name="Genome Announc.">
        <title>Draft Genome Sequence of Clostridium straminisolvens Strain JCM 21531T, Isolated from a Cellulose-Degrading Bacterial Community.</title>
        <authorList>
            <person name="Yuki M."/>
            <person name="Oshima K."/>
            <person name="Suda W."/>
            <person name="Sakamoto M."/>
            <person name="Kitamura K."/>
            <person name="Iida T."/>
            <person name="Hattori M."/>
            <person name="Ohkuma M."/>
        </authorList>
    </citation>
    <scope>NUCLEOTIDE SEQUENCE [LARGE SCALE GENOMIC DNA]</scope>
    <source>
        <strain evidence="1">JCM 21531</strain>
    </source>
</reference>
<evidence type="ECO:0000313" key="1">
    <source>
        <dbReference type="EMBL" id="GAE89752.1"/>
    </source>
</evidence>
<dbReference type="Gene3D" id="3.40.50.880">
    <property type="match status" value="1"/>
</dbReference>
<dbReference type="PANTHER" id="PTHR43235:SF1">
    <property type="entry name" value="GLUTAMINE AMIDOTRANSFERASE PB2B2.05-RELATED"/>
    <property type="match status" value="1"/>
</dbReference>
<dbReference type="EMBL" id="BAVR01000045">
    <property type="protein sequence ID" value="GAE89752.1"/>
    <property type="molecule type" value="Genomic_DNA"/>
</dbReference>
<dbReference type="Proteomes" id="UP000019109">
    <property type="component" value="Unassembled WGS sequence"/>
</dbReference>
<dbReference type="SUPFAM" id="SSF52317">
    <property type="entry name" value="Class I glutamine amidotransferase-like"/>
    <property type="match status" value="1"/>
</dbReference>
<dbReference type="InterPro" id="IPR011697">
    <property type="entry name" value="Peptidase_C26"/>
</dbReference>
<dbReference type="GO" id="GO:0033969">
    <property type="term" value="F:gamma-glutamyl-gamma-aminobutyrate hydrolase activity"/>
    <property type="evidence" value="ECO:0007669"/>
    <property type="project" value="TreeGrafter"/>
</dbReference>